<dbReference type="RefSeq" id="WP_014261418.1">
    <property type="nucleotide sequence ID" value="NC_016629.1"/>
</dbReference>
<dbReference type="EMBL" id="CP003221">
    <property type="protein sequence ID" value="EGJ51804.1"/>
    <property type="molecule type" value="Genomic_DNA"/>
</dbReference>
<evidence type="ECO:0000313" key="2">
    <source>
        <dbReference type="Proteomes" id="UP000007844"/>
    </source>
</evidence>
<dbReference type="AlphaFoldDB" id="F3YY28"/>
<proteinExistence type="predicted"/>
<keyword evidence="2" id="KW-1185">Reference proteome</keyword>
<accession>F3YY28</accession>
<dbReference type="Proteomes" id="UP000007844">
    <property type="component" value="Chromosome"/>
</dbReference>
<dbReference type="HOGENOM" id="CLU_1755870_0_0_7"/>
<protein>
    <recommendedName>
        <fullName evidence="3">Tail terminator</fullName>
    </recommendedName>
</protein>
<dbReference type="KEGG" id="daf:Desaf_3522"/>
<name>F3YY28_DESAF</name>
<dbReference type="STRING" id="690850.Desaf_3522"/>
<reference evidence="1 2" key="1">
    <citation type="journal article" date="2011" name="J. Bacteriol.">
        <title>Genome sequence of the mercury-methylating and pleomorphic Desulfovibrio africanus Strain Walvis Bay.</title>
        <authorList>
            <person name="Brown S.D."/>
            <person name="Wall J.D."/>
            <person name="Kucken A.M."/>
            <person name="Gilmour C.C."/>
            <person name="Podar M."/>
            <person name="Brandt C.C."/>
            <person name="Teshima H."/>
            <person name="Detter J.C."/>
            <person name="Han C.S."/>
            <person name="Land M.L."/>
            <person name="Lucas S."/>
            <person name="Han J."/>
            <person name="Pennacchio L."/>
            <person name="Nolan M."/>
            <person name="Pitluck S."/>
            <person name="Woyke T."/>
            <person name="Goodwin L."/>
            <person name="Palumbo A.V."/>
            <person name="Elias D.A."/>
        </authorList>
    </citation>
    <scope>NUCLEOTIDE SEQUENCE [LARGE SCALE GENOMIC DNA]</scope>
    <source>
        <strain evidence="1 2">Walvis Bay</strain>
    </source>
</reference>
<organism evidence="1 2">
    <name type="scientific">Desulfocurvibacter africanus subsp. africanus str. Walvis Bay</name>
    <dbReference type="NCBI Taxonomy" id="690850"/>
    <lineage>
        <taxon>Bacteria</taxon>
        <taxon>Pseudomonadati</taxon>
        <taxon>Thermodesulfobacteriota</taxon>
        <taxon>Desulfovibrionia</taxon>
        <taxon>Desulfovibrionales</taxon>
        <taxon>Desulfovibrionaceae</taxon>
        <taxon>Desulfocurvibacter</taxon>
    </lineage>
</organism>
<sequence>MDSYDLCTAWEAAVAANTELNDWITATFGRPLARFVGLNPRSKPGKLDCPYIAFDPQKSLTGEVKLHELQVAVLLGVADDQVESATNRTEYRGLKRLRSELLPRVQAAIDGAVDVETLGPIEAHSSSPEEGYFELTMLVTAKLPKTLG</sequence>
<evidence type="ECO:0000313" key="1">
    <source>
        <dbReference type="EMBL" id="EGJ51804.1"/>
    </source>
</evidence>
<dbReference type="eggNOG" id="ENOG5032GFQ">
    <property type="taxonomic scope" value="Bacteria"/>
</dbReference>
<gene>
    <name evidence="1" type="ORF">Desaf_3522</name>
</gene>
<evidence type="ECO:0008006" key="3">
    <source>
        <dbReference type="Google" id="ProtNLM"/>
    </source>
</evidence>